<dbReference type="InterPro" id="IPR035983">
    <property type="entry name" value="Hect_E3_ubiquitin_ligase"/>
</dbReference>
<gene>
    <name evidence="7" type="ORF">EVJ58_g7090</name>
</gene>
<evidence type="ECO:0000256" key="5">
    <source>
        <dbReference type="PROSITE-ProRule" id="PRU00104"/>
    </source>
</evidence>
<dbReference type="GO" id="GO:0000209">
    <property type="term" value="P:protein polyubiquitination"/>
    <property type="evidence" value="ECO:0007669"/>
    <property type="project" value="InterPro"/>
</dbReference>
<sequence length="209" mass="23790">MQLSATRRPFKLPDHWLVTSQVDVIPFIQAAILEERNLEQSSNARTPTKWQVAYMSPRLGVLNDIPFAIPFEVRVSIFRQFVASDLVARGLLSTSRRHAFGSASSPSWPGSIQSSIRDSFSSSINTGDPEELSLNFTVVVQEFDVARTVDLIPNGSNIVITPENRLQYIFLVSHYRLTKQIKEQSEAFFEGLSEMITPRWLRMFNQQEL</sequence>
<comment type="caution">
    <text evidence="5">Lacks conserved residue(s) required for the propagation of feature annotation.</text>
</comment>
<dbReference type="AlphaFoldDB" id="A0A4Y9Y4B9"/>
<organism evidence="7 8">
    <name type="scientific">Rhodofomes roseus</name>
    <dbReference type="NCBI Taxonomy" id="34475"/>
    <lineage>
        <taxon>Eukaryota</taxon>
        <taxon>Fungi</taxon>
        <taxon>Dikarya</taxon>
        <taxon>Basidiomycota</taxon>
        <taxon>Agaricomycotina</taxon>
        <taxon>Agaricomycetes</taxon>
        <taxon>Polyporales</taxon>
        <taxon>Rhodofomes</taxon>
    </lineage>
</organism>
<evidence type="ECO:0000256" key="2">
    <source>
        <dbReference type="ARBA" id="ARBA00012485"/>
    </source>
</evidence>
<dbReference type="GO" id="GO:0061630">
    <property type="term" value="F:ubiquitin protein ligase activity"/>
    <property type="evidence" value="ECO:0007669"/>
    <property type="project" value="UniProtKB-EC"/>
</dbReference>
<dbReference type="EC" id="2.3.2.26" evidence="2"/>
<feature type="domain" description="HECT" evidence="6">
    <location>
        <begin position="134"/>
        <end position="209"/>
    </location>
</feature>
<name>A0A4Y9Y4B9_9APHY</name>
<evidence type="ECO:0000256" key="4">
    <source>
        <dbReference type="ARBA" id="ARBA00022786"/>
    </source>
</evidence>
<dbReference type="PANTHER" id="PTHR45700">
    <property type="entry name" value="UBIQUITIN-PROTEIN LIGASE E3C"/>
    <property type="match status" value="1"/>
</dbReference>
<comment type="caution">
    <text evidence="7">The sequence shown here is derived from an EMBL/GenBank/DDBJ whole genome shotgun (WGS) entry which is preliminary data.</text>
</comment>
<dbReference type="InterPro" id="IPR000569">
    <property type="entry name" value="HECT_dom"/>
</dbReference>
<keyword evidence="4 5" id="KW-0833">Ubl conjugation pathway</keyword>
<dbReference type="STRING" id="34475.A0A4Y9Y4B9"/>
<evidence type="ECO:0000256" key="1">
    <source>
        <dbReference type="ARBA" id="ARBA00000885"/>
    </source>
</evidence>
<dbReference type="Gene3D" id="3.30.2160.10">
    <property type="entry name" value="Hect, E3 ligase catalytic domain"/>
    <property type="match status" value="1"/>
</dbReference>
<dbReference type="EMBL" id="SEKV01000437">
    <property type="protein sequence ID" value="TFY57316.1"/>
    <property type="molecule type" value="Genomic_DNA"/>
</dbReference>
<dbReference type="GO" id="GO:0006511">
    <property type="term" value="P:ubiquitin-dependent protein catabolic process"/>
    <property type="evidence" value="ECO:0007669"/>
    <property type="project" value="TreeGrafter"/>
</dbReference>
<reference evidence="7 8" key="1">
    <citation type="submission" date="2019-01" db="EMBL/GenBank/DDBJ databases">
        <title>Genome sequencing of the rare red list fungi Fomitopsis rosea.</title>
        <authorList>
            <person name="Buettner E."/>
            <person name="Kellner H."/>
        </authorList>
    </citation>
    <scope>NUCLEOTIDE SEQUENCE [LARGE SCALE GENOMIC DNA]</scope>
    <source>
        <strain evidence="7 8">DSM 105464</strain>
    </source>
</reference>
<keyword evidence="3" id="KW-0808">Transferase</keyword>
<dbReference type="SUPFAM" id="SSF56204">
    <property type="entry name" value="Hect, E3 ligase catalytic domain"/>
    <property type="match status" value="1"/>
</dbReference>
<evidence type="ECO:0000256" key="3">
    <source>
        <dbReference type="ARBA" id="ARBA00022679"/>
    </source>
</evidence>
<dbReference type="PROSITE" id="PS50237">
    <property type="entry name" value="HECT"/>
    <property type="match status" value="1"/>
</dbReference>
<protein>
    <recommendedName>
        <fullName evidence="2">HECT-type E3 ubiquitin transferase</fullName>
        <ecNumber evidence="2">2.3.2.26</ecNumber>
    </recommendedName>
</protein>
<comment type="catalytic activity">
    <reaction evidence="1">
        <text>S-ubiquitinyl-[E2 ubiquitin-conjugating enzyme]-L-cysteine + [acceptor protein]-L-lysine = [E2 ubiquitin-conjugating enzyme]-L-cysteine + N(6)-ubiquitinyl-[acceptor protein]-L-lysine.</text>
        <dbReference type="EC" id="2.3.2.26"/>
    </reaction>
</comment>
<dbReference type="PANTHER" id="PTHR45700:SF2">
    <property type="entry name" value="UBIQUITIN-PROTEIN LIGASE E3C"/>
    <property type="match status" value="1"/>
</dbReference>
<dbReference type="InterPro" id="IPR044611">
    <property type="entry name" value="E3A/B/C-like"/>
</dbReference>
<accession>A0A4Y9Y4B9</accession>
<evidence type="ECO:0000313" key="7">
    <source>
        <dbReference type="EMBL" id="TFY57316.1"/>
    </source>
</evidence>
<proteinExistence type="predicted"/>
<evidence type="ECO:0000313" key="8">
    <source>
        <dbReference type="Proteomes" id="UP000298390"/>
    </source>
</evidence>
<dbReference type="Proteomes" id="UP000298390">
    <property type="component" value="Unassembled WGS sequence"/>
</dbReference>
<evidence type="ECO:0000259" key="6">
    <source>
        <dbReference type="PROSITE" id="PS50237"/>
    </source>
</evidence>
<dbReference type="Pfam" id="PF00632">
    <property type="entry name" value="HECT"/>
    <property type="match status" value="1"/>
</dbReference>